<organism evidence="1 2">
    <name type="scientific">Paxillus rubicundulus Ve08.2h10</name>
    <dbReference type="NCBI Taxonomy" id="930991"/>
    <lineage>
        <taxon>Eukaryota</taxon>
        <taxon>Fungi</taxon>
        <taxon>Dikarya</taxon>
        <taxon>Basidiomycota</taxon>
        <taxon>Agaricomycotina</taxon>
        <taxon>Agaricomycetes</taxon>
        <taxon>Agaricomycetidae</taxon>
        <taxon>Boletales</taxon>
        <taxon>Paxilineae</taxon>
        <taxon>Paxillaceae</taxon>
        <taxon>Paxillus</taxon>
    </lineage>
</organism>
<dbReference type="STRING" id="930991.A0A0D0CVX2"/>
<dbReference type="Proteomes" id="UP000054538">
    <property type="component" value="Unassembled WGS sequence"/>
</dbReference>
<dbReference type="AlphaFoldDB" id="A0A0D0CVX2"/>
<accession>A0A0D0CVX2</accession>
<sequence>MNEMEIDNGKNLIAATTDNPTVMQAFCCKLQHKFPWILTFTCLLHGLNTPICDMVAYPKMKKIITKTTHIMLFFNSSHYCGRQLNNKANKLGTKHRLKQNCESRFHALTLHCTSGIP</sequence>
<reference evidence="2" key="2">
    <citation type="submission" date="2015-01" db="EMBL/GenBank/DDBJ databases">
        <title>Evolutionary Origins and Diversification of the Mycorrhizal Mutualists.</title>
        <authorList>
            <consortium name="DOE Joint Genome Institute"/>
            <consortium name="Mycorrhizal Genomics Consortium"/>
            <person name="Kohler A."/>
            <person name="Kuo A."/>
            <person name="Nagy L.G."/>
            <person name="Floudas D."/>
            <person name="Copeland A."/>
            <person name="Barry K.W."/>
            <person name="Cichocki N."/>
            <person name="Veneault-Fourrey C."/>
            <person name="LaButti K."/>
            <person name="Lindquist E.A."/>
            <person name="Lipzen A."/>
            <person name="Lundell T."/>
            <person name="Morin E."/>
            <person name="Murat C."/>
            <person name="Riley R."/>
            <person name="Ohm R."/>
            <person name="Sun H."/>
            <person name="Tunlid A."/>
            <person name="Henrissat B."/>
            <person name="Grigoriev I.V."/>
            <person name="Hibbett D.S."/>
            <person name="Martin F."/>
        </authorList>
    </citation>
    <scope>NUCLEOTIDE SEQUENCE [LARGE SCALE GENOMIC DNA]</scope>
    <source>
        <strain evidence="2">Ve08.2h10</strain>
    </source>
</reference>
<dbReference type="InParanoid" id="A0A0D0CVX2"/>
<evidence type="ECO:0008006" key="3">
    <source>
        <dbReference type="Google" id="ProtNLM"/>
    </source>
</evidence>
<gene>
    <name evidence="1" type="ORF">PAXRUDRAFT_768869</name>
</gene>
<proteinExistence type="predicted"/>
<evidence type="ECO:0000313" key="1">
    <source>
        <dbReference type="EMBL" id="KIK79623.1"/>
    </source>
</evidence>
<dbReference type="OrthoDB" id="3226942at2759"/>
<dbReference type="EMBL" id="KN826228">
    <property type="protein sequence ID" value="KIK79623.1"/>
    <property type="molecule type" value="Genomic_DNA"/>
</dbReference>
<protein>
    <recommendedName>
        <fullName evidence="3">DUF659 domain-containing protein</fullName>
    </recommendedName>
</protein>
<reference evidence="1 2" key="1">
    <citation type="submission" date="2014-04" db="EMBL/GenBank/DDBJ databases">
        <authorList>
            <consortium name="DOE Joint Genome Institute"/>
            <person name="Kuo A."/>
            <person name="Kohler A."/>
            <person name="Jargeat P."/>
            <person name="Nagy L.G."/>
            <person name="Floudas D."/>
            <person name="Copeland A."/>
            <person name="Barry K.W."/>
            <person name="Cichocki N."/>
            <person name="Veneault-Fourrey C."/>
            <person name="LaButti K."/>
            <person name="Lindquist E.A."/>
            <person name="Lipzen A."/>
            <person name="Lundell T."/>
            <person name="Morin E."/>
            <person name="Murat C."/>
            <person name="Sun H."/>
            <person name="Tunlid A."/>
            <person name="Henrissat B."/>
            <person name="Grigoriev I.V."/>
            <person name="Hibbett D.S."/>
            <person name="Martin F."/>
            <person name="Nordberg H.P."/>
            <person name="Cantor M.N."/>
            <person name="Hua S.X."/>
        </authorList>
    </citation>
    <scope>NUCLEOTIDE SEQUENCE [LARGE SCALE GENOMIC DNA]</scope>
    <source>
        <strain evidence="1 2">Ve08.2h10</strain>
    </source>
</reference>
<dbReference type="HOGENOM" id="CLU_178675_0_0_1"/>
<name>A0A0D0CVX2_9AGAM</name>
<keyword evidence="2" id="KW-1185">Reference proteome</keyword>
<evidence type="ECO:0000313" key="2">
    <source>
        <dbReference type="Proteomes" id="UP000054538"/>
    </source>
</evidence>